<name>A0ABR0AV54_9CRUS</name>
<comment type="caution">
    <text evidence="2">The sequence shown here is derived from an EMBL/GenBank/DDBJ whole genome shotgun (WGS) entry which is preliminary data.</text>
</comment>
<dbReference type="Proteomes" id="UP001234178">
    <property type="component" value="Unassembled WGS sequence"/>
</dbReference>
<gene>
    <name evidence="2" type="ORF">OUZ56_021963</name>
</gene>
<organism evidence="2 3">
    <name type="scientific">Daphnia magna</name>
    <dbReference type="NCBI Taxonomy" id="35525"/>
    <lineage>
        <taxon>Eukaryota</taxon>
        <taxon>Metazoa</taxon>
        <taxon>Ecdysozoa</taxon>
        <taxon>Arthropoda</taxon>
        <taxon>Crustacea</taxon>
        <taxon>Branchiopoda</taxon>
        <taxon>Diplostraca</taxon>
        <taxon>Cladocera</taxon>
        <taxon>Anomopoda</taxon>
        <taxon>Daphniidae</taxon>
        <taxon>Daphnia</taxon>
    </lineage>
</organism>
<evidence type="ECO:0000256" key="1">
    <source>
        <dbReference type="SAM" id="SignalP"/>
    </source>
</evidence>
<dbReference type="EMBL" id="JAOYFB010000039">
    <property type="protein sequence ID" value="KAK4028945.1"/>
    <property type="molecule type" value="Genomic_DNA"/>
</dbReference>
<keyword evidence="1" id="KW-0732">Signal</keyword>
<feature type="chain" id="PRO_5045593478" evidence="1">
    <location>
        <begin position="24"/>
        <end position="84"/>
    </location>
</feature>
<accession>A0ABR0AV54</accession>
<evidence type="ECO:0000313" key="3">
    <source>
        <dbReference type="Proteomes" id="UP001234178"/>
    </source>
</evidence>
<evidence type="ECO:0000313" key="2">
    <source>
        <dbReference type="EMBL" id="KAK4028945.1"/>
    </source>
</evidence>
<keyword evidence="3" id="KW-1185">Reference proteome</keyword>
<sequence length="84" mass="9498">MRFFVSMVLLVALCVAYLPGAFSTPVEYEEKAVMFDRDTLESLQEEIDKTPCDPKKFNLCTNGPKGCFTKIPLPDCIKKCLKKC</sequence>
<protein>
    <submittedName>
        <fullName evidence="2">Uncharacterized protein</fullName>
    </submittedName>
</protein>
<feature type="signal peptide" evidence="1">
    <location>
        <begin position="1"/>
        <end position="23"/>
    </location>
</feature>
<proteinExistence type="predicted"/>
<reference evidence="2 3" key="1">
    <citation type="journal article" date="2023" name="Nucleic Acids Res.">
        <title>The hologenome of Daphnia magna reveals possible DNA methylation and microbiome-mediated evolution of the host genome.</title>
        <authorList>
            <person name="Chaturvedi A."/>
            <person name="Li X."/>
            <person name="Dhandapani V."/>
            <person name="Marshall H."/>
            <person name="Kissane S."/>
            <person name="Cuenca-Cambronero M."/>
            <person name="Asole G."/>
            <person name="Calvet F."/>
            <person name="Ruiz-Romero M."/>
            <person name="Marangio P."/>
            <person name="Guigo R."/>
            <person name="Rago D."/>
            <person name="Mirbahai L."/>
            <person name="Eastwood N."/>
            <person name="Colbourne J.K."/>
            <person name="Zhou J."/>
            <person name="Mallon E."/>
            <person name="Orsini L."/>
        </authorList>
    </citation>
    <scope>NUCLEOTIDE SEQUENCE [LARGE SCALE GENOMIC DNA]</scope>
    <source>
        <strain evidence="2">LRV0_1</strain>
    </source>
</reference>